<keyword evidence="2 3" id="KW-0802">TPR repeat</keyword>
<feature type="compositionally biased region" description="Polar residues" evidence="4">
    <location>
        <begin position="1"/>
        <end position="17"/>
    </location>
</feature>
<feature type="repeat" description="TPR" evidence="3">
    <location>
        <begin position="101"/>
        <end position="134"/>
    </location>
</feature>
<comment type="caution">
    <text evidence="5">The sequence shown here is derived from an EMBL/GenBank/DDBJ whole genome shotgun (WGS) entry which is preliminary data.</text>
</comment>
<feature type="repeat" description="TPR" evidence="3">
    <location>
        <begin position="169"/>
        <end position="202"/>
    </location>
</feature>
<evidence type="ECO:0000256" key="2">
    <source>
        <dbReference type="ARBA" id="ARBA00022803"/>
    </source>
</evidence>
<feature type="region of interest" description="Disordered" evidence="4">
    <location>
        <begin position="1"/>
        <end position="58"/>
    </location>
</feature>
<name>A0A8J7YZP7_9CYAN</name>
<keyword evidence="1" id="KW-0677">Repeat</keyword>
<organism evidence="5 6">
    <name type="scientific">Myxacorys almedinensis A</name>
    <dbReference type="NCBI Taxonomy" id="2690445"/>
    <lineage>
        <taxon>Bacteria</taxon>
        <taxon>Bacillati</taxon>
        <taxon>Cyanobacteriota</taxon>
        <taxon>Cyanophyceae</taxon>
        <taxon>Leptolyngbyales</taxon>
        <taxon>Leptolyngbyaceae</taxon>
        <taxon>Myxacorys</taxon>
        <taxon>Myxacorys almedinensis</taxon>
    </lineage>
</organism>
<dbReference type="InterPro" id="IPR050498">
    <property type="entry name" value="Ycf3"/>
</dbReference>
<feature type="repeat" description="TPR" evidence="3">
    <location>
        <begin position="214"/>
        <end position="247"/>
    </location>
</feature>
<gene>
    <name evidence="5" type="ORF">GS601_06985</name>
</gene>
<dbReference type="InterPro" id="IPR011990">
    <property type="entry name" value="TPR-like_helical_dom_sf"/>
</dbReference>
<accession>A0A8J7YZP7</accession>
<dbReference type="SUPFAM" id="SSF48452">
    <property type="entry name" value="TPR-like"/>
    <property type="match status" value="1"/>
</dbReference>
<dbReference type="SMART" id="SM00028">
    <property type="entry name" value="TPR"/>
    <property type="match status" value="4"/>
</dbReference>
<dbReference type="Proteomes" id="UP000646053">
    <property type="component" value="Unassembled WGS sequence"/>
</dbReference>
<feature type="compositionally biased region" description="Basic residues" evidence="4">
    <location>
        <begin position="27"/>
        <end position="50"/>
    </location>
</feature>
<dbReference type="PROSITE" id="PS50005">
    <property type="entry name" value="TPR"/>
    <property type="match status" value="4"/>
</dbReference>
<evidence type="ECO:0000256" key="1">
    <source>
        <dbReference type="ARBA" id="ARBA00022737"/>
    </source>
</evidence>
<keyword evidence="6" id="KW-1185">Reference proteome</keyword>
<sequence>MNVYSSLNRANKTNRFTPETVDITKSHPPRRRSLGAGRSAKRRPQRHPNRRTNPSSQGVWLDAYEQDRLLRQRSLEEAKQGNYLLAVEGLSVLIDRNPENATDYNNRGLVQFQWGQREAALEDYNRAIALNPKLASAYNNRANHYATQGLLAEAIADYEMAIDLDPTNVRAWLNQGITFRDLEMYPQAIENFEQALHISELLTRSPKDSCLLDAHIYAARGRTHHIIGDWNYAIADYCRALDRLPERSPKRLYTQVTTWIEALRG</sequence>
<dbReference type="Gene3D" id="1.25.40.10">
    <property type="entry name" value="Tetratricopeptide repeat domain"/>
    <property type="match status" value="2"/>
</dbReference>
<feature type="repeat" description="TPR" evidence="3">
    <location>
        <begin position="135"/>
        <end position="168"/>
    </location>
</feature>
<dbReference type="PANTHER" id="PTHR44858:SF1">
    <property type="entry name" value="UDP-N-ACETYLGLUCOSAMINE--PEPTIDE N-ACETYLGLUCOSAMINYLTRANSFERASE SPINDLY-RELATED"/>
    <property type="match status" value="1"/>
</dbReference>
<dbReference type="PANTHER" id="PTHR44858">
    <property type="entry name" value="TETRATRICOPEPTIDE REPEAT PROTEIN 6"/>
    <property type="match status" value="1"/>
</dbReference>
<evidence type="ECO:0000256" key="4">
    <source>
        <dbReference type="SAM" id="MobiDB-lite"/>
    </source>
</evidence>
<dbReference type="EMBL" id="WVIE01000006">
    <property type="protein sequence ID" value="NDJ17034.1"/>
    <property type="molecule type" value="Genomic_DNA"/>
</dbReference>
<evidence type="ECO:0000256" key="3">
    <source>
        <dbReference type="PROSITE-ProRule" id="PRU00339"/>
    </source>
</evidence>
<reference evidence="5" key="1">
    <citation type="submission" date="2019-12" db="EMBL/GenBank/DDBJ databases">
        <title>High-Quality draft genome sequences of three cyanobacteria isolated from the limestone walls of the Old Cathedral of Coimbra.</title>
        <authorList>
            <person name="Tiago I."/>
            <person name="Soares F."/>
            <person name="Portugal A."/>
        </authorList>
    </citation>
    <scope>NUCLEOTIDE SEQUENCE</scope>
    <source>
        <strain evidence="5">A</strain>
    </source>
</reference>
<evidence type="ECO:0000313" key="6">
    <source>
        <dbReference type="Proteomes" id="UP000646053"/>
    </source>
</evidence>
<dbReference type="RefSeq" id="WP_162422551.1">
    <property type="nucleotide sequence ID" value="NZ_WVIE01000006.1"/>
</dbReference>
<protein>
    <submittedName>
        <fullName evidence="5">Tetratricopeptide repeat protein</fullName>
    </submittedName>
</protein>
<dbReference type="InterPro" id="IPR019734">
    <property type="entry name" value="TPR_rpt"/>
</dbReference>
<dbReference type="AlphaFoldDB" id="A0A8J7YZP7"/>
<dbReference type="Pfam" id="PF00515">
    <property type="entry name" value="TPR_1"/>
    <property type="match status" value="2"/>
</dbReference>
<proteinExistence type="predicted"/>
<evidence type="ECO:0000313" key="5">
    <source>
        <dbReference type="EMBL" id="NDJ17034.1"/>
    </source>
</evidence>